<evidence type="ECO:0000259" key="17">
    <source>
        <dbReference type="PROSITE" id="PS50885"/>
    </source>
</evidence>
<dbReference type="GO" id="GO:0005886">
    <property type="term" value="C:plasma membrane"/>
    <property type="evidence" value="ECO:0007669"/>
    <property type="project" value="UniProtKB-SubCell"/>
</dbReference>
<comment type="similarity">
    <text evidence="10">Belongs to the methyl-accepting chemotaxis (MCP) protein family.</text>
</comment>
<evidence type="ECO:0000256" key="10">
    <source>
        <dbReference type="ARBA" id="ARBA00029447"/>
    </source>
</evidence>
<organism evidence="18 19">
    <name type="scientific">Chromohalobacter marismortui</name>
    <dbReference type="NCBI Taxonomy" id="42055"/>
    <lineage>
        <taxon>Bacteria</taxon>
        <taxon>Pseudomonadati</taxon>
        <taxon>Pseudomonadota</taxon>
        <taxon>Gammaproteobacteria</taxon>
        <taxon>Oceanospirillales</taxon>
        <taxon>Halomonadaceae</taxon>
        <taxon>Chromohalobacter</taxon>
    </lineage>
</organism>
<feature type="domain" description="Methyl-accepting transducer" evidence="14">
    <location>
        <begin position="426"/>
        <end position="655"/>
    </location>
</feature>
<dbReference type="NCBIfam" id="TIGR00229">
    <property type="entry name" value="sensory_box"/>
    <property type="match status" value="1"/>
</dbReference>
<dbReference type="SUPFAM" id="SSF58104">
    <property type="entry name" value="Methyl-accepting chemotaxis protein (MCP) signaling domain"/>
    <property type="match status" value="1"/>
</dbReference>
<dbReference type="PROSITE" id="PS50111">
    <property type="entry name" value="CHEMOTAXIS_TRANSDUC_2"/>
    <property type="match status" value="1"/>
</dbReference>
<keyword evidence="4" id="KW-0145">Chemotaxis</keyword>
<dbReference type="InterPro" id="IPR003660">
    <property type="entry name" value="HAMP_dom"/>
</dbReference>
<keyword evidence="8 13" id="KW-0472">Membrane</keyword>
<dbReference type="InterPro" id="IPR013655">
    <property type="entry name" value="PAS_fold_3"/>
</dbReference>
<dbReference type="AlphaFoldDB" id="A0A4R7NR28"/>
<keyword evidence="19" id="KW-1185">Reference proteome</keyword>
<comment type="caution">
    <text evidence="18">The sequence shown here is derived from an EMBL/GenBank/DDBJ whole genome shotgun (WGS) entry which is preliminary data.</text>
</comment>
<feature type="region of interest" description="Disordered" evidence="12">
    <location>
        <begin position="680"/>
        <end position="740"/>
    </location>
</feature>
<dbReference type="InterPro" id="IPR004090">
    <property type="entry name" value="Chemotax_Me-accpt_rcpt"/>
</dbReference>
<evidence type="ECO:0000256" key="7">
    <source>
        <dbReference type="ARBA" id="ARBA00022989"/>
    </source>
</evidence>
<keyword evidence="7 13" id="KW-1133">Transmembrane helix</keyword>
<evidence type="ECO:0000256" key="2">
    <source>
        <dbReference type="ARBA" id="ARBA00022475"/>
    </source>
</evidence>
<feature type="domain" description="T-SNARE coiled-coil homology" evidence="16">
    <location>
        <begin position="585"/>
        <end position="647"/>
    </location>
</feature>
<dbReference type="CDD" id="cd00130">
    <property type="entry name" value="PAS"/>
    <property type="match status" value="1"/>
</dbReference>
<protein>
    <submittedName>
        <fullName evidence="18">Methyl-accepting chemotaxis sensory transducer with TarH sensor /methyl-accepting chemotaxis sensory transducer with Pas/Pac sensor</fullName>
    </submittedName>
</protein>
<dbReference type="InterPro" id="IPR004089">
    <property type="entry name" value="MCPsignal_dom"/>
</dbReference>
<evidence type="ECO:0000313" key="18">
    <source>
        <dbReference type="EMBL" id="TDU22840.1"/>
    </source>
</evidence>
<dbReference type="EMBL" id="SOBR01000003">
    <property type="protein sequence ID" value="TDU22840.1"/>
    <property type="molecule type" value="Genomic_DNA"/>
</dbReference>
<dbReference type="Gene3D" id="3.30.450.20">
    <property type="entry name" value="PAS domain"/>
    <property type="match status" value="1"/>
</dbReference>
<dbReference type="PANTHER" id="PTHR43531:SF14">
    <property type="entry name" value="METHYL-ACCEPTING CHEMOTAXIS PROTEIN I-RELATED"/>
    <property type="match status" value="1"/>
</dbReference>
<proteinExistence type="inferred from homology"/>
<evidence type="ECO:0000256" key="4">
    <source>
        <dbReference type="ARBA" id="ARBA00022500"/>
    </source>
</evidence>
<keyword evidence="3" id="KW-0488">Methylation</keyword>
<evidence type="ECO:0000256" key="6">
    <source>
        <dbReference type="ARBA" id="ARBA00022692"/>
    </source>
</evidence>
<dbReference type="InterPro" id="IPR000727">
    <property type="entry name" value="T_SNARE_dom"/>
</dbReference>
<evidence type="ECO:0000256" key="11">
    <source>
        <dbReference type="PROSITE-ProRule" id="PRU00284"/>
    </source>
</evidence>
<comment type="subcellular location">
    <subcellularLocation>
        <location evidence="1">Cell inner membrane</location>
        <topology evidence="1">Multi-pass membrane protein</topology>
    </subcellularLocation>
</comment>
<keyword evidence="2" id="KW-1003">Cell membrane</keyword>
<feature type="region of interest" description="Disordered" evidence="12">
    <location>
        <begin position="439"/>
        <end position="493"/>
    </location>
</feature>
<dbReference type="SMART" id="SM00086">
    <property type="entry name" value="PAC"/>
    <property type="match status" value="1"/>
</dbReference>
<dbReference type="InterPro" id="IPR035965">
    <property type="entry name" value="PAS-like_dom_sf"/>
</dbReference>
<dbReference type="CDD" id="cd11386">
    <property type="entry name" value="MCP_signal"/>
    <property type="match status" value="1"/>
</dbReference>
<sequence length="740" mass="80299">MRNNQPVTQREHELSDEDYLLSRTDLKGVVTYANPAFVEISGFSYEELVGAPHNLVRHPDMPPAAFENLWVTLKKGEIWSGVIKNRCKNGDFYWVHATVTPIFEGGEIVGYTSVRVKPSAKARADAERTYAAMSAGKRRGVKLARGEIRHTGVLARLKRVKINTFKGRLVSMVVVAVLMLAVSSALSMVSLRGAGDKLQDLSQRGLQDVARLQQVGQLMSQGRDLVDKPVSNPMSGDMKVVTQKAESLMATLRDTWRAYYQDRPANHTEAAKAFDASVQRYLNDGMQIVLDTLNAGDFYEAYVAYNDVLEGKSDQVSEQLNALIDEKRQAALSMATEAADTQQEMLLWQAGVFIVGLIVLVVLGIITVRSTLRPVREALDFSLQIAAGNLGASLKGGKQDEIGRLTRALDTMRRSLGNIVKEVNDNVGVVSPATRNIAEGNEDLSSRTEQQAASLAQTASSMEEMTATVKQNADNARQASQLSSTASETVRQSGEVMGQVVSTMGRIRDSSHQVADIVGMIDSIAFQTNILALNASVEAARAGEQGRGFAVVAGEVRNLASRSAQASKEIRELIDNSTKEVEGGTDLVRKAEGSIEEVVNSVTRVNDIMNEITAASDEQSSGIEQINQAITQMDDVTQQNAHRVQQTASVAAQLESSVQDLSRSVAVFRLAGNGVETVRRNKSSASLAKPQAVSRDGGEGKATSSSDSAQRQETSLVSRRQQSQEAGAHQASHEEEWESF</sequence>
<dbReference type="PROSITE" id="PS50885">
    <property type="entry name" value="HAMP"/>
    <property type="match status" value="1"/>
</dbReference>
<dbReference type="PROSITE" id="PS50192">
    <property type="entry name" value="T_SNARE"/>
    <property type="match status" value="1"/>
</dbReference>
<dbReference type="PROSITE" id="PS50112">
    <property type="entry name" value="PAS"/>
    <property type="match status" value="1"/>
</dbReference>
<evidence type="ECO:0000259" key="16">
    <source>
        <dbReference type="PROSITE" id="PS50192"/>
    </source>
</evidence>
<feature type="transmembrane region" description="Helical" evidence="13">
    <location>
        <begin position="169"/>
        <end position="191"/>
    </location>
</feature>
<name>A0A4R7NR28_9GAMM</name>
<dbReference type="Pfam" id="PF00015">
    <property type="entry name" value="MCPsignal"/>
    <property type="match status" value="1"/>
</dbReference>
<dbReference type="PRINTS" id="PR00260">
    <property type="entry name" value="CHEMTRNSDUCR"/>
</dbReference>
<evidence type="ECO:0000256" key="5">
    <source>
        <dbReference type="ARBA" id="ARBA00022519"/>
    </source>
</evidence>
<reference evidence="18 19" key="1">
    <citation type="submission" date="2019-03" db="EMBL/GenBank/DDBJ databases">
        <title>Genomic Encyclopedia of Type Strains, Phase IV (KMG-IV): sequencing the most valuable type-strain genomes for metagenomic binning, comparative biology and taxonomic classification.</title>
        <authorList>
            <person name="Goeker M."/>
        </authorList>
    </citation>
    <scope>NUCLEOTIDE SEQUENCE [LARGE SCALE GENOMIC DNA]</scope>
    <source>
        <strain evidence="18 19">DSM 6770</strain>
    </source>
</reference>
<dbReference type="Gene3D" id="1.10.287.950">
    <property type="entry name" value="Methyl-accepting chemotaxis protein"/>
    <property type="match status" value="1"/>
</dbReference>
<dbReference type="Pfam" id="PF02203">
    <property type="entry name" value="TarH"/>
    <property type="match status" value="1"/>
</dbReference>
<dbReference type="OrthoDB" id="2489132at2"/>
<evidence type="ECO:0000256" key="9">
    <source>
        <dbReference type="ARBA" id="ARBA00023224"/>
    </source>
</evidence>
<evidence type="ECO:0000256" key="1">
    <source>
        <dbReference type="ARBA" id="ARBA00004429"/>
    </source>
</evidence>
<feature type="compositionally biased region" description="Polar residues" evidence="12">
    <location>
        <begin position="702"/>
        <end position="725"/>
    </location>
</feature>
<dbReference type="Pfam" id="PF00672">
    <property type="entry name" value="HAMP"/>
    <property type="match status" value="1"/>
</dbReference>
<accession>A0A4R7NR28</accession>
<dbReference type="FunFam" id="1.10.287.950:FF:000001">
    <property type="entry name" value="Methyl-accepting chemotaxis sensory transducer"/>
    <property type="match status" value="1"/>
</dbReference>
<dbReference type="PANTHER" id="PTHR43531">
    <property type="entry name" value="PROTEIN ICFG"/>
    <property type="match status" value="1"/>
</dbReference>
<keyword evidence="6 13" id="KW-0812">Transmembrane</keyword>
<evidence type="ECO:0000259" key="14">
    <source>
        <dbReference type="PROSITE" id="PS50111"/>
    </source>
</evidence>
<evidence type="ECO:0000256" key="13">
    <source>
        <dbReference type="SAM" id="Phobius"/>
    </source>
</evidence>
<dbReference type="RefSeq" id="WP_133696440.1">
    <property type="nucleotide sequence ID" value="NZ_SOBR01000003.1"/>
</dbReference>
<feature type="compositionally biased region" description="Polar residues" evidence="12">
    <location>
        <begin position="468"/>
        <end position="492"/>
    </location>
</feature>
<dbReference type="SUPFAM" id="SSF55785">
    <property type="entry name" value="PYP-like sensor domain (PAS domain)"/>
    <property type="match status" value="1"/>
</dbReference>
<evidence type="ECO:0000256" key="8">
    <source>
        <dbReference type="ARBA" id="ARBA00023136"/>
    </source>
</evidence>
<dbReference type="Proteomes" id="UP000295380">
    <property type="component" value="Unassembled WGS sequence"/>
</dbReference>
<evidence type="ECO:0000256" key="12">
    <source>
        <dbReference type="SAM" id="MobiDB-lite"/>
    </source>
</evidence>
<dbReference type="InterPro" id="IPR003122">
    <property type="entry name" value="Tar_rcpt_lig-bd"/>
</dbReference>
<dbReference type="GO" id="GO:0006935">
    <property type="term" value="P:chemotaxis"/>
    <property type="evidence" value="ECO:0007669"/>
    <property type="project" value="UniProtKB-KW"/>
</dbReference>
<dbReference type="SMART" id="SM00283">
    <property type="entry name" value="MA"/>
    <property type="match status" value="1"/>
</dbReference>
<keyword evidence="5" id="KW-0997">Cell inner membrane</keyword>
<dbReference type="SMART" id="SM00304">
    <property type="entry name" value="HAMP"/>
    <property type="match status" value="1"/>
</dbReference>
<dbReference type="Pfam" id="PF08447">
    <property type="entry name" value="PAS_3"/>
    <property type="match status" value="1"/>
</dbReference>
<dbReference type="InterPro" id="IPR051310">
    <property type="entry name" value="MCP_chemotaxis"/>
</dbReference>
<dbReference type="CDD" id="cd06225">
    <property type="entry name" value="HAMP"/>
    <property type="match status" value="1"/>
</dbReference>
<feature type="transmembrane region" description="Helical" evidence="13">
    <location>
        <begin position="346"/>
        <end position="366"/>
    </location>
</feature>
<gene>
    <name evidence="18" type="ORF">C8E00_103202</name>
</gene>
<keyword evidence="9 11" id="KW-0807">Transducer</keyword>
<dbReference type="GO" id="GO:0004888">
    <property type="term" value="F:transmembrane signaling receptor activity"/>
    <property type="evidence" value="ECO:0007669"/>
    <property type="project" value="InterPro"/>
</dbReference>
<feature type="domain" description="PAS" evidence="15">
    <location>
        <begin position="25"/>
        <end position="76"/>
    </location>
</feature>
<dbReference type="GO" id="GO:0007165">
    <property type="term" value="P:signal transduction"/>
    <property type="evidence" value="ECO:0007669"/>
    <property type="project" value="UniProtKB-KW"/>
</dbReference>
<evidence type="ECO:0000313" key="19">
    <source>
        <dbReference type="Proteomes" id="UP000295380"/>
    </source>
</evidence>
<dbReference type="InterPro" id="IPR001610">
    <property type="entry name" value="PAC"/>
</dbReference>
<dbReference type="InterPro" id="IPR000014">
    <property type="entry name" value="PAS"/>
</dbReference>
<feature type="domain" description="HAMP" evidence="17">
    <location>
        <begin position="369"/>
        <end position="421"/>
    </location>
</feature>
<evidence type="ECO:0000256" key="3">
    <source>
        <dbReference type="ARBA" id="ARBA00022481"/>
    </source>
</evidence>
<feature type="compositionally biased region" description="Low complexity" evidence="12">
    <location>
        <begin position="450"/>
        <end position="461"/>
    </location>
</feature>
<evidence type="ECO:0000259" key="15">
    <source>
        <dbReference type="PROSITE" id="PS50112"/>
    </source>
</evidence>